<reference evidence="2 3" key="1">
    <citation type="submission" date="2017-08" db="EMBL/GenBank/DDBJ databases">
        <title>Draft Genome Sequence of Hafnia alvei CITHA-6 Isolated from Raw Bovine Milk.</title>
        <authorList>
            <person name="Culligan E.P."/>
            <person name="Mcsweeney A."/>
            <person name="O'Doherty C."/>
            <person name="Gleeson E."/>
            <person name="O'Riordan D."/>
            <person name="Sleator R.D."/>
        </authorList>
    </citation>
    <scope>NUCLEOTIDE SEQUENCE [LARGE SCALE GENOMIC DNA]</scope>
    <source>
        <strain evidence="2 3">CITHA-6</strain>
    </source>
</reference>
<name>A0A2A2MA70_9GAMM</name>
<dbReference type="Pfam" id="PF14080">
    <property type="entry name" value="DUF4261"/>
    <property type="match status" value="1"/>
</dbReference>
<comment type="caution">
    <text evidence="2">The sequence shown here is derived from an EMBL/GenBank/DDBJ whole genome shotgun (WGS) entry which is preliminary data.</text>
</comment>
<evidence type="ECO:0000313" key="3">
    <source>
        <dbReference type="Proteomes" id="UP000218796"/>
    </source>
</evidence>
<dbReference type="Proteomes" id="UP000218796">
    <property type="component" value="Unassembled WGS sequence"/>
</dbReference>
<proteinExistence type="predicted"/>
<dbReference type="RefSeq" id="WP_039187891.1">
    <property type="nucleotide sequence ID" value="NZ_CAUEKQ010000033.1"/>
</dbReference>
<evidence type="ECO:0000313" key="2">
    <source>
        <dbReference type="EMBL" id="PAV95538.1"/>
    </source>
</evidence>
<dbReference type="AlphaFoldDB" id="A0A2A2MA70"/>
<dbReference type="EMBL" id="NQMS01000007">
    <property type="protein sequence ID" value="PAV95538.1"/>
    <property type="molecule type" value="Genomic_DNA"/>
</dbReference>
<accession>A0A2A2MA70</accession>
<keyword evidence="3" id="KW-1185">Reference proteome</keyword>
<protein>
    <submittedName>
        <fullName evidence="2">DUF4261 domain-containing protein</fullName>
    </submittedName>
</protein>
<gene>
    <name evidence="2" type="ORF">CJD50_16640</name>
</gene>
<evidence type="ECO:0000259" key="1">
    <source>
        <dbReference type="Pfam" id="PF14080"/>
    </source>
</evidence>
<dbReference type="InterPro" id="IPR025357">
    <property type="entry name" value="DUF4261"/>
</dbReference>
<feature type="domain" description="DUF4261" evidence="1">
    <location>
        <begin position="210"/>
        <end position="288"/>
    </location>
</feature>
<dbReference type="OrthoDB" id="278790at2"/>
<organism evidence="2 3">
    <name type="scientific">Hafnia paralvei</name>
    <dbReference type="NCBI Taxonomy" id="546367"/>
    <lineage>
        <taxon>Bacteria</taxon>
        <taxon>Pseudomonadati</taxon>
        <taxon>Pseudomonadota</taxon>
        <taxon>Gammaproteobacteria</taxon>
        <taxon>Enterobacterales</taxon>
        <taxon>Hafniaceae</taxon>
        <taxon>Hafnia</taxon>
    </lineage>
</organism>
<sequence length="293" mass="32742">MSFLSRFFGRNDKKEDTTATTLIANPNKSSNLISLQIVFKGNISIDEAQLEQVLRKLDPSMKQAFCQRDPQIDTFFGLAGWGKHVIQMVGFEVPFPEEHLEVCVAPSHYPAEQKEQIRHHDSHLLLLYAGYDDNVQEQYIALTMVAAALAQFNALAVLNEHTHTSLPIAVVSEIVSAGSMDMLRHGLQLTMLFCGFVKYKVDGVNGVWMRTYGAETFSLPNFAVLAHGHDEGQKYSDIFNNVLNYLLESGAEMVAGHTMESADGIIMRLREPKADEYFLDGPDTVLVVEITDE</sequence>